<evidence type="ECO:0000256" key="1">
    <source>
        <dbReference type="SAM" id="MobiDB-lite"/>
    </source>
</evidence>
<reference evidence="3 4" key="1">
    <citation type="submission" date="2018-07" db="EMBL/GenBank/DDBJ databases">
        <title>Section-level genome sequencing of Aspergillus section Nigri to investigate inter- and intra-species variation.</title>
        <authorList>
            <consortium name="DOE Joint Genome Institute"/>
            <person name="Vesth T.C."/>
            <person name="Nybo J.L."/>
            <person name="Theobald S."/>
            <person name="Frisvad J.C."/>
            <person name="Larsen T.O."/>
            <person name="Nielsen K.F."/>
            <person name="Hoof J.B."/>
            <person name="Brandl J."/>
            <person name="Salamov A."/>
            <person name="Riley R."/>
            <person name="Gladden J.M."/>
            <person name="Phatale P."/>
            <person name="Nielsen M.T."/>
            <person name="Lyhne E.K."/>
            <person name="Kogle M.E."/>
            <person name="Strasser K."/>
            <person name="McDonnell E."/>
            <person name="Barry K."/>
            <person name="Clum A."/>
            <person name="Chen C."/>
            <person name="Nolan M."/>
            <person name="Sandor L."/>
            <person name="Kuo A."/>
            <person name="Lipzen A."/>
            <person name="Hainaut M."/>
            <person name="Drula E."/>
            <person name="Tsang A."/>
            <person name="Magnuson J.K."/>
            <person name="Henrissat B."/>
            <person name="Wiebenga A."/>
            <person name="Simmons B.A."/>
            <person name="Makela M.R."/>
            <person name="De vries R.P."/>
            <person name="Grigoriev I.V."/>
            <person name="Mortensen U.H."/>
            <person name="Baker S.E."/>
            <person name="Andersen M.R."/>
        </authorList>
    </citation>
    <scope>NUCLEOTIDE SEQUENCE [LARGE SCALE GENOMIC DNA]</scope>
    <source>
        <strain evidence="3 4">ATCC 13496</strain>
    </source>
</reference>
<dbReference type="EMBL" id="KZ851935">
    <property type="protein sequence ID" value="RDH16825.1"/>
    <property type="molecule type" value="Genomic_DNA"/>
</dbReference>
<dbReference type="AlphaFoldDB" id="A0A370BRU2"/>
<dbReference type="VEuPathDB" id="FungiDB:M747DRAFT_317559"/>
<sequence>MALTGDQPARGLLSKINANLNYTPGCGPAVCSVLLVGCSGTLSIAPSIMLDPSSVPVPGLLASATFLQMGKECQEPTVRPGPARKGGRGGVAQCRSSRRHPVDQNELITDSGMSGRYGSVSKTQKHTEGIHTEHSTRFEKPAIGACRIVSERQSIVAIPFDGRRFIHYSDYTIFAFIYLLFAIRALRRALPTLRMGFRAGEGDPVKPIVFPK</sequence>
<evidence type="ECO:0000313" key="4">
    <source>
        <dbReference type="Proteomes" id="UP000253845"/>
    </source>
</evidence>
<evidence type="ECO:0000313" key="3">
    <source>
        <dbReference type="EMBL" id="RDH16825.1"/>
    </source>
</evidence>
<feature type="region of interest" description="Disordered" evidence="1">
    <location>
        <begin position="74"/>
        <end position="115"/>
    </location>
</feature>
<feature type="transmembrane region" description="Helical" evidence="2">
    <location>
        <begin position="168"/>
        <end position="186"/>
    </location>
</feature>
<keyword evidence="2" id="KW-0472">Membrane</keyword>
<name>A0A370BRU2_ASPNG</name>
<organism evidence="3 4">
    <name type="scientific">Aspergillus niger ATCC 13496</name>
    <dbReference type="NCBI Taxonomy" id="1353008"/>
    <lineage>
        <taxon>Eukaryota</taxon>
        <taxon>Fungi</taxon>
        <taxon>Dikarya</taxon>
        <taxon>Ascomycota</taxon>
        <taxon>Pezizomycotina</taxon>
        <taxon>Eurotiomycetes</taxon>
        <taxon>Eurotiomycetidae</taxon>
        <taxon>Eurotiales</taxon>
        <taxon>Aspergillaceae</taxon>
        <taxon>Aspergillus</taxon>
        <taxon>Aspergillus subgen. Circumdati</taxon>
    </lineage>
</organism>
<proteinExistence type="predicted"/>
<gene>
    <name evidence="3" type="ORF">M747DRAFT_317559</name>
</gene>
<dbReference type="Proteomes" id="UP000253845">
    <property type="component" value="Unassembled WGS sequence"/>
</dbReference>
<keyword evidence="2" id="KW-0812">Transmembrane</keyword>
<accession>A0A370BRU2</accession>
<protein>
    <submittedName>
        <fullName evidence="3">Uncharacterized protein</fullName>
    </submittedName>
</protein>
<evidence type="ECO:0000256" key="2">
    <source>
        <dbReference type="SAM" id="Phobius"/>
    </source>
</evidence>
<keyword evidence="2" id="KW-1133">Transmembrane helix</keyword>